<dbReference type="EMBL" id="AP021881">
    <property type="protein sequence ID" value="BBP00636.1"/>
    <property type="molecule type" value="Genomic_DNA"/>
</dbReference>
<organism evidence="2 3">
    <name type="scientific">Sulfuriferula nivalis</name>
    <dbReference type="NCBI Taxonomy" id="2675298"/>
    <lineage>
        <taxon>Bacteria</taxon>
        <taxon>Pseudomonadati</taxon>
        <taxon>Pseudomonadota</taxon>
        <taxon>Betaproteobacteria</taxon>
        <taxon>Nitrosomonadales</taxon>
        <taxon>Sulfuricellaceae</taxon>
        <taxon>Sulfuriferula</taxon>
    </lineage>
</organism>
<dbReference type="NCBIfam" id="NF047645">
    <property type="entry name" value="CopZ_Nterm_CC"/>
    <property type="match status" value="1"/>
</dbReference>
<gene>
    <name evidence="2" type="ORF">SFSGTM_13440</name>
</gene>
<feature type="domain" description="CopZ zinc binding" evidence="1">
    <location>
        <begin position="14"/>
        <end position="73"/>
    </location>
</feature>
<sequence>MSECCATSRSHKLDCPYCQQPCSAVGVETLCYHLKQPWQWQANEHVSYYFCDHKDCAVIYFSDKGETWQQAELRTHVGVKQPEPDALVCYCFGVHYAEANVAARDYVIAQTKSGSCACTTHNPSGRCCLKDFPR</sequence>
<evidence type="ECO:0000313" key="3">
    <source>
        <dbReference type="Proteomes" id="UP000463939"/>
    </source>
</evidence>
<dbReference type="AlphaFoldDB" id="A0A809RG65"/>
<dbReference type="CDD" id="cd10141">
    <property type="entry name" value="CopZ-like_Fer2_BFD-like"/>
    <property type="match status" value="1"/>
</dbReference>
<dbReference type="KEGG" id="sniv:SFSGTM_13440"/>
<dbReference type="Proteomes" id="UP000463939">
    <property type="component" value="Chromosome"/>
</dbReference>
<evidence type="ECO:0000313" key="2">
    <source>
        <dbReference type="EMBL" id="BBP00636.1"/>
    </source>
</evidence>
<name>A0A809RG65_9PROT</name>
<dbReference type="Gene3D" id="2.20.25.270">
    <property type="match status" value="1"/>
</dbReference>
<evidence type="ECO:0000259" key="1">
    <source>
        <dbReference type="Pfam" id="PF18423"/>
    </source>
</evidence>
<dbReference type="RefSeq" id="WP_162084530.1">
    <property type="nucleotide sequence ID" value="NZ_AP021881.1"/>
</dbReference>
<protein>
    <recommendedName>
        <fullName evidence="1">CopZ zinc binding domain-containing protein</fullName>
    </recommendedName>
</protein>
<keyword evidence="3" id="KW-1185">Reference proteome</keyword>
<dbReference type="InterPro" id="IPR041854">
    <property type="entry name" value="BFD-like_2Fe2S-bd_dom_sf"/>
</dbReference>
<reference evidence="3" key="1">
    <citation type="submission" date="2019-11" db="EMBL/GenBank/DDBJ databases">
        <title>Isolation and characterization of a novel species in the genus Sulfuriferula.</title>
        <authorList>
            <person name="Mochizuki J."/>
            <person name="Kojima H."/>
            <person name="Fukui M."/>
        </authorList>
    </citation>
    <scope>NUCLEOTIDE SEQUENCE [LARGE SCALE GENOMIC DNA]</scope>
    <source>
        <strain evidence="3">SGTM</strain>
    </source>
</reference>
<dbReference type="Pfam" id="PF18423">
    <property type="entry name" value="zf_CopZ"/>
    <property type="match status" value="1"/>
</dbReference>
<dbReference type="Gene3D" id="1.10.10.1100">
    <property type="entry name" value="BFD-like [2Fe-2S]-binding domain"/>
    <property type="match status" value="1"/>
</dbReference>
<dbReference type="InterPro" id="IPR040890">
    <property type="entry name" value="Znf_CopZ"/>
</dbReference>
<proteinExistence type="predicted"/>
<accession>A0A809RG65</accession>